<reference evidence="12" key="1">
    <citation type="submission" date="2020-04" db="EMBL/GenBank/DDBJ databases">
        <authorList>
            <person name="Zhang T."/>
        </authorList>
    </citation>
    <scope>NUCLEOTIDE SEQUENCE</scope>
    <source>
        <strain evidence="12">HKST-UBA15</strain>
    </source>
</reference>
<sequence>MATEVQETKKVDTNEVKKEHSRAGGRTTTFDRNKSRNNQRNNNKNQRRQNPDDVEKRIVSIRRVSHTYKGGKRMSLSVLVVVGDRKGKVGAAVGKGADVKSAETKAYNKAKKNMVTVTLHNTTIPHEILHKKGAVKIFMKPAAPGTGVIAGASMRSVLELVGVKDILTKIIGASNPITNVYATIEALQSMKS</sequence>
<dbReference type="GO" id="GO:0019843">
    <property type="term" value="F:rRNA binding"/>
    <property type="evidence" value="ECO:0007669"/>
    <property type="project" value="UniProtKB-KW"/>
</dbReference>
<gene>
    <name evidence="12" type="primary">rpsE</name>
    <name evidence="12" type="ORF">KC675_02485</name>
</gene>
<dbReference type="AlphaFoldDB" id="A0A955I777"/>
<evidence type="ECO:0000259" key="11">
    <source>
        <dbReference type="PROSITE" id="PS50881"/>
    </source>
</evidence>
<dbReference type="GO" id="GO:0006412">
    <property type="term" value="P:translation"/>
    <property type="evidence" value="ECO:0007669"/>
    <property type="project" value="InterPro"/>
</dbReference>
<dbReference type="PROSITE" id="PS50881">
    <property type="entry name" value="S5_DSRBD"/>
    <property type="match status" value="1"/>
</dbReference>
<evidence type="ECO:0000256" key="5">
    <source>
        <dbReference type="ARBA" id="ARBA00023274"/>
    </source>
</evidence>
<evidence type="ECO:0000256" key="8">
    <source>
        <dbReference type="PROSITE-ProRule" id="PRU00268"/>
    </source>
</evidence>
<keyword evidence="4 8" id="KW-0689">Ribosomal protein</keyword>
<accession>A0A955I777</accession>
<dbReference type="SUPFAM" id="SSF54211">
    <property type="entry name" value="Ribosomal protein S5 domain 2-like"/>
    <property type="match status" value="1"/>
</dbReference>
<dbReference type="GO" id="GO:0005737">
    <property type="term" value="C:cytoplasm"/>
    <property type="evidence" value="ECO:0007669"/>
    <property type="project" value="UniProtKB-ARBA"/>
</dbReference>
<evidence type="ECO:0000256" key="3">
    <source>
        <dbReference type="ARBA" id="ARBA00022884"/>
    </source>
</evidence>
<comment type="caution">
    <text evidence="12">The sequence shown here is derived from an EMBL/GenBank/DDBJ whole genome shotgun (WGS) entry which is preliminary data.</text>
</comment>
<dbReference type="GO" id="GO:0003735">
    <property type="term" value="F:structural constituent of ribosome"/>
    <property type="evidence" value="ECO:0007669"/>
    <property type="project" value="UniProtKB-UniRule"/>
</dbReference>
<evidence type="ECO:0000256" key="7">
    <source>
        <dbReference type="ARBA" id="ARBA00035519"/>
    </source>
</evidence>
<dbReference type="InterPro" id="IPR005324">
    <property type="entry name" value="Ribosomal_uS5_C"/>
</dbReference>
<dbReference type="InterPro" id="IPR000851">
    <property type="entry name" value="Ribosomal_uS5"/>
</dbReference>
<dbReference type="Proteomes" id="UP000745577">
    <property type="component" value="Unassembled WGS sequence"/>
</dbReference>
<dbReference type="EMBL" id="JAGQLL010000025">
    <property type="protein sequence ID" value="MCA9380025.1"/>
    <property type="molecule type" value="Genomic_DNA"/>
</dbReference>
<evidence type="ECO:0000256" key="6">
    <source>
        <dbReference type="ARBA" id="ARBA00035255"/>
    </source>
</evidence>
<dbReference type="FunFam" id="3.30.230.10:FF:000002">
    <property type="entry name" value="30S ribosomal protein S5"/>
    <property type="match status" value="1"/>
</dbReference>
<keyword evidence="2" id="KW-0699">rRNA-binding</keyword>
<dbReference type="PANTHER" id="PTHR48277">
    <property type="entry name" value="MITOCHONDRIAL RIBOSOMAL PROTEIN S5"/>
    <property type="match status" value="1"/>
</dbReference>
<dbReference type="PANTHER" id="PTHR48277:SF1">
    <property type="entry name" value="MITOCHONDRIAL RIBOSOMAL PROTEIN S5"/>
    <property type="match status" value="1"/>
</dbReference>
<dbReference type="Gene3D" id="3.30.160.20">
    <property type="match status" value="1"/>
</dbReference>
<evidence type="ECO:0000256" key="4">
    <source>
        <dbReference type="ARBA" id="ARBA00022980"/>
    </source>
</evidence>
<dbReference type="InterPro" id="IPR014721">
    <property type="entry name" value="Ribsml_uS5_D2-typ_fold_subgr"/>
</dbReference>
<dbReference type="SUPFAM" id="SSF54768">
    <property type="entry name" value="dsRNA-binding domain-like"/>
    <property type="match status" value="1"/>
</dbReference>
<dbReference type="InterPro" id="IPR005712">
    <property type="entry name" value="Ribosomal_uS5_bac-type"/>
</dbReference>
<dbReference type="InterPro" id="IPR020568">
    <property type="entry name" value="Ribosomal_Su5_D2-typ_SF"/>
</dbReference>
<keyword evidence="5 8" id="KW-0687">Ribonucleoprotein</keyword>
<dbReference type="Gene3D" id="3.30.230.10">
    <property type="match status" value="1"/>
</dbReference>
<reference evidence="12" key="2">
    <citation type="journal article" date="2021" name="Microbiome">
        <title>Successional dynamics and alternative stable states in a saline activated sludge microbial community over 9 years.</title>
        <authorList>
            <person name="Wang Y."/>
            <person name="Ye J."/>
            <person name="Ju F."/>
            <person name="Liu L."/>
            <person name="Boyd J.A."/>
            <person name="Deng Y."/>
            <person name="Parks D.H."/>
            <person name="Jiang X."/>
            <person name="Yin X."/>
            <person name="Woodcroft B.J."/>
            <person name="Tyson G.W."/>
            <person name="Hugenholtz P."/>
            <person name="Polz M.F."/>
            <person name="Zhang T."/>
        </authorList>
    </citation>
    <scope>NUCLEOTIDE SEQUENCE</scope>
    <source>
        <strain evidence="12">HKST-UBA15</strain>
    </source>
</reference>
<dbReference type="Pfam" id="PF03719">
    <property type="entry name" value="Ribosomal_S5_C"/>
    <property type="match status" value="1"/>
</dbReference>
<dbReference type="Pfam" id="PF00333">
    <property type="entry name" value="Ribosomal_S5"/>
    <property type="match status" value="1"/>
</dbReference>
<dbReference type="GO" id="GO:0015935">
    <property type="term" value="C:small ribosomal subunit"/>
    <property type="evidence" value="ECO:0007669"/>
    <property type="project" value="InterPro"/>
</dbReference>
<feature type="compositionally biased region" description="Basic and acidic residues" evidence="10">
    <location>
        <begin position="1"/>
        <end position="22"/>
    </location>
</feature>
<protein>
    <recommendedName>
        <fullName evidence="6">Small ribosomal subunit protein uS5</fullName>
    </recommendedName>
    <alternativeName>
        <fullName evidence="7">30S ribosomal protein S5</fullName>
    </alternativeName>
</protein>
<evidence type="ECO:0000313" key="12">
    <source>
        <dbReference type="EMBL" id="MCA9380025.1"/>
    </source>
</evidence>
<dbReference type="NCBIfam" id="TIGR01021">
    <property type="entry name" value="rpsE_bact"/>
    <property type="match status" value="1"/>
</dbReference>
<proteinExistence type="inferred from homology"/>
<evidence type="ECO:0000256" key="2">
    <source>
        <dbReference type="ARBA" id="ARBA00022730"/>
    </source>
</evidence>
<name>A0A955I777_9BACT</name>
<evidence type="ECO:0000256" key="1">
    <source>
        <dbReference type="ARBA" id="ARBA00008945"/>
    </source>
</evidence>
<feature type="domain" description="S5 DRBM" evidence="11">
    <location>
        <begin position="54"/>
        <end position="117"/>
    </location>
</feature>
<feature type="region of interest" description="Disordered" evidence="10">
    <location>
        <begin position="1"/>
        <end position="55"/>
    </location>
</feature>
<keyword evidence="3" id="KW-0694">RNA-binding</keyword>
<organism evidence="12 13">
    <name type="scientific">Candidatus Dojkabacteria bacterium</name>
    <dbReference type="NCBI Taxonomy" id="2099670"/>
    <lineage>
        <taxon>Bacteria</taxon>
        <taxon>Candidatus Dojkabacteria</taxon>
    </lineage>
</organism>
<comment type="similarity">
    <text evidence="1 9">Belongs to the universal ribosomal protein uS5 family.</text>
</comment>
<evidence type="ECO:0000313" key="13">
    <source>
        <dbReference type="Proteomes" id="UP000745577"/>
    </source>
</evidence>
<dbReference type="InterPro" id="IPR013810">
    <property type="entry name" value="Ribosomal_uS5_N"/>
</dbReference>
<evidence type="ECO:0000256" key="9">
    <source>
        <dbReference type="RuleBase" id="RU003823"/>
    </source>
</evidence>
<evidence type="ECO:0000256" key="10">
    <source>
        <dbReference type="SAM" id="MobiDB-lite"/>
    </source>
</evidence>